<dbReference type="Proteomes" id="UP000782312">
    <property type="component" value="Unassembled WGS sequence"/>
</dbReference>
<dbReference type="PIRSF" id="PIRSF006402">
    <property type="entry name" value="UCP006402_thioredoxin"/>
    <property type="match status" value="1"/>
</dbReference>
<dbReference type="CDD" id="cd02955">
    <property type="entry name" value="SSP411"/>
    <property type="match status" value="1"/>
</dbReference>
<comment type="caution">
    <text evidence="2">The sequence shown here is derived from an EMBL/GenBank/DDBJ whole genome shotgun (WGS) entry which is preliminary data.</text>
</comment>
<gene>
    <name evidence="2" type="ORF">HYZ11_13965</name>
</gene>
<dbReference type="InterPro" id="IPR008928">
    <property type="entry name" value="6-hairpin_glycosidase_sf"/>
</dbReference>
<dbReference type="PANTHER" id="PTHR42899">
    <property type="entry name" value="SPERMATOGENESIS-ASSOCIATED PROTEIN 20"/>
    <property type="match status" value="1"/>
</dbReference>
<sequence>MASARTNRLAGETSPYLLQHRHNPVDWHPWGEEALKRAREEDKPIFLSVGYSACHWCHVMERESFENEEIAQILNGHFVSIKVDREERPDVDAIYMEAVQLMTGQGGWPMSVFLLPDLRPFFGGTYFPPDDRWGRPGFKRLLLRLAEVYKSHRGDLDESASKLTEAIGQMDLAAASRDGLSREALSNAARELSQRFDPRWGGFGGAPKFPPSMALMLLLREWRRTGDKHLLDMTEFTLQRMALGGMYDQLGGGFHRYSVDERWLIPHFEKMLYDNALLARVYIEAHQATGSSFYSSIAADVLDYVLREMTSPGGGFYSAQDADSEGEEGKFFAWTPKEIEAVLGPEEGRVVSRFYGVTEEGNFEHGKSALHVPRHVAAFAEEEKIESEKLLGILQRARRALFEAREKRVKPGLDDKILASWNGLMIGAMALAGRVLERRDYVEAARRAADFVLGKMRGESGLLRTHRGGESRLNAYLDDYAFLLAGLLDLYEASFEPRWVREAVKLAGEMIERYRGADGAFFFTSKDHEALIVRKKSAQDGAIPSGNSMAALGLLRLGKLTGEERFAEAGEGAIRAFGEYLEKAPAAFHMMLVALDFRLDTPVEIAVVGDPAAPDTREALRAVDAQFVPNKVLAFLPARDGAEAEAAVPLLRGKTAPNGAATVYLCENFTCREPLTDPEAVRRALGGGKRE</sequence>
<feature type="domain" description="Spermatogenesis-associated protein 20-like TRX" evidence="1">
    <location>
        <begin position="6"/>
        <end position="167"/>
    </location>
</feature>
<dbReference type="InterPro" id="IPR036249">
    <property type="entry name" value="Thioredoxin-like_sf"/>
</dbReference>
<name>A0A932I3L2_UNCTE</name>
<dbReference type="InterPro" id="IPR012341">
    <property type="entry name" value="6hp_glycosidase-like_sf"/>
</dbReference>
<reference evidence="2" key="1">
    <citation type="submission" date="2020-07" db="EMBL/GenBank/DDBJ databases">
        <title>Huge and variable diversity of episymbiotic CPR bacteria and DPANN archaea in groundwater ecosystems.</title>
        <authorList>
            <person name="He C.Y."/>
            <person name="Keren R."/>
            <person name="Whittaker M."/>
            <person name="Farag I.F."/>
            <person name="Doudna J."/>
            <person name="Cate J.H.D."/>
            <person name="Banfield J.F."/>
        </authorList>
    </citation>
    <scope>NUCLEOTIDE SEQUENCE</scope>
    <source>
        <strain evidence="2">NC_groundwater_763_Ag_S-0.2um_68_21</strain>
    </source>
</reference>
<dbReference type="EMBL" id="JACPUR010000035">
    <property type="protein sequence ID" value="MBI3128706.1"/>
    <property type="molecule type" value="Genomic_DNA"/>
</dbReference>
<protein>
    <submittedName>
        <fullName evidence="2">Thioredoxin domain-containing protein</fullName>
    </submittedName>
</protein>
<accession>A0A932I3L2</accession>
<dbReference type="Gene3D" id="1.50.10.10">
    <property type="match status" value="1"/>
</dbReference>
<dbReference type="InterPro" id="IPR024705">
    <property type="entry name" value="Ssp411"/>
</dbReference>
<dbReference type="SUPFAM" id="SSF52833">
    <property type="entry name" value="Thioredoxin-like"/>
    <property type="match status" value="1"/>
</dbReference>
<proteinExistence type="predicted"/>
<evidence type="ECO:0000313" key="2">
    <source>
        <dbReference type="EMBL" id="MBI3128706.1"/>
    </source>
</evidence>
<dbReference type="GO" id="GO:0005975">
    <property type="term" value="P:carbohydrate metabolic process"/>
    <property type="evidence" value="ECO:0007669"/>
    <property type="project" value="InterPro"/>
</dbReference>
<dbReference type="Gene3D" id="3.40.30.10">
    <property type="entry name" value="Glutaredoxin"/>
    <property type="match status" value="1"/>
</dbReference>
<evidence type="ECO:0000313" key="3">
    <source>
        <dbReference type="Proteomes" id="UP000782312"/>
    </source>
</evidence>
<organism evidence="2 3">
    <name type="scientific">Tectimicrobiota bacterium</name>
    <dbReference type="NCBI Taxonomy" id="2528274"/>
    <lineage>
        <taxon>Bacteria</taxon>
        <taxon>Pseudomonadati</taxon>
        <taxon>Nitrospinota/Tectimicrobiota group</taxon>
        <taxon>Candidatus Tectimicrobiota</taxon>
    </lineage>
</organism>
<evidence type="ECO:0000259" key="1">
    <source>
        <dbReference type="Pfam" id="PF03190"/>
    </source>
</evidence>
<dbReference type="Pfam" id="PF03190">
    <property type="entry name" value="Thioredox_DsbH"/>
    <property type="match status" value="1"/>
</dbReference>
<dbReference type="PANTHER" id="PTHR42899:SF1">
    <property type="entry name" value="SPERMATOGENESIS-ASSOCIATED PROTEIN 20"/>
    <property type="match status" value="1"/>
</dbReference>
<dbReference type="AlphaFoldDB" id="A0A932I3L2"/>
<dbReference type="SUPFAM" id="SSF48208">
    <property type="entry name" value="Six-hairpin glycosidases"/>
    <property type="match status" value="1"/>
</dbReference>
<dbReference type="InterPro" id="IPR004879">
    <property type="entry name" value="Ssp411-like_TRX"/>
</dbReference>